<feature type="region of interest" description="Disordered" evidence="1">
    <location>
        <begin position="68"/>
        <end position="87"/>
    </location>
</feature>
<comment type="caution">
    <text evidence="2">The sequence shown here is derived from an EMBL/GenBank/DDBJ whole genome shotgun (WGS) entry which is preliminary data.</text>
</comment>
<dbReference type="EMBL" id="BMAV01003427">
    <property type="protein sequence ID" value="GFY43011.1"/>
    <property type="molecule type" value="Genomic_DNA"/>
</dbReference>
<keyword evidence="3" id="KW-1185">Reference proteome</keyword>
<feature type="compositionally biased region" description="Polar residues" evidence="1">
    <location>
        <begin position="77"/>
        <end position="87"/>
    </location>
</feature>
<proteinExistence type="predicted"/>
<protein>
    <submittedName>
        <fullName evidence="2">Uncharacterized protein</fullName>
    </submittedName>
</protein>
<evidence type="ECO:0000313" key="2">
    <source>
        <dbReference type="EMBL" id="GFY43011.1"/>
    </source>
</evidence>
<evidence type="ECO:0000256" key="1">
    <source>
        <dbReference type="SAM" id="MobiDB-lite"/>
    </source>
</evidence>
<reference evidence="2" key="1">
    <citation type="submission" date="2020-08" db="EMBL/GenBank/DDBJ databases">
        <title>Multicomponent nature underlies the extraordinary mechanical properties of spider dragline silk.</title>
        <authorList>
            <person name="Kono N."/>
            <person name="Nakamura H."/>
            <person name="Mori M."/>
            <person name="Yoshida Y."/>
            <person name="Ohtoshi R."/>
            <person name="Malay A.D."/>
            <person name="Moran D.A.P."/>
            <person name="Tomita M."/>
            <person name="Numata K."/>
            <person name="Arakawa K."/>
        </authorList>
    </citation>
    <scope>NUCLEOTIDE SEQUENCE</scope>
</reference>
<evidence type="ECO:0000313" key="3">
    <source>
        <dbReference type="Proteomes" id="UP000886998"/>
    </source>
</evidence>
<accession>A0A8X6WZD7</accession>
<feature type="region of interest" description="Disordered" evidence="1">
    <location>
        <begin position="1"/>
        <end position="22"/>
    </location>
</feature>
<gene>
    <name evidence="2" type="ORF">TNIN_219231</name>
</gene>
<organism evidence="2 3">
    <name type="scientific">Trichonephila inaurata madagascariensis</name>
    <dbReference type="NCBI Taxonomy" id="2747483"/>
    <lineage>
        <taxon>Eukaryota</taxon>
        <taxon>Metazoa</taxon>
        <taxon>Ecdysozoa</taxon>
        <taxon>Arthropoda</taxon>
        <taxon>Chelicerata</taxon>
        <taxon>Arachnida</taxon>
        <taxon>Araneae</taxon>
        <taxon>Araneomorphae</taxon>
        <taxon>Entelegynae</taxon>
        <taxon>Araneoidea</taxon>
        <taxon>Nephilidae</taxon>
        <taxon>Trichonephila</taxon>
        <taxon>Trichonephila inaurata</taxon>
    </lineage>
</organism>
<dbReference type="AlphaFoldDB" id="A0A8X6WZD7"/>
<name>A0A8X6WZD7_9ARAC</name>
<dbReference type="Proteomes" id="UP000886998">
    <property type="component" value="Unassembled WGS sequence"/>
</dbReference>
<sequence length="87" mass="9652">MLQQLPKSSMPHSETAQQRNLPFNIGTHSNLVMRVTIDDRYTAGNSCLTSPTEVLRVIVAQNPSNTVRGDYAEKLGKSSTNISRHLK</sequence>